<organism evidence="2 3">
    <name type="scientific">Prauserella cavernicola</name>
    <dbReference type="NCBI Taxonomy" id="2800127"/>
    <lineage>
        <taxon>Bacteria</taxon>
        <taxon>Bacillati</taxon>
        <taxon>Actinomycetota</taxon>
        <taxon>Actinomycetes</taxon>
        <taxon>Pseudonocardiales</taxon>
        <taxon>Pseudonocardiaceae</taxon>
        <taxon>Prauserella</taxon>
    </lineage>
</organism>
<reference evidence="2" key="1">
    <citation type="submission" date="2020-12" db="EMBL/GenBank/DDBJ databases">
        <title>Prauserella sp. ASG 168, a novel actinomycete isolated from cave rock.</title>
        <authorList>
            <person name="Suriyachadkun C."/>
        </authorList>
    </citation>
    <scope>NUCLEOTIDE SEQUENCE</scope>
    <source>
        <strain evidence="2">ASG 168</strain>
    </source>
</reference>
<gene>
    <name evidence="2" type="ORF">JHE00_34340</name>
</gene>
<accession>A0A934QZH9</accession>
<dbReference type="AlphaFoldDB" id="A0A934QZH9"/>
<comment type="caution">
    <text evidence="2">The sequence shown here is derived from an EMBL/GenBank/DDBJ whole genome shotgun (WGS) entry which is preliminary data.</text>
</comment>
<proteinExistence type="predicted"/>
<name>A0A934QZH9_9PSEU</name>
<protein>
    <submittedName>
        <fullName evidence="2">Uncharacterized protein</fullName>
    </submittedName>
</protein>
<dbReference type="RefSeq" id="WP_200326344.1">
    <property type="nucleotide sequence ID" value="NZ_JAENJH010000020.1"/>
</dbReference>
<keyword evidence="1" id="KW-0472">Membrane</keyword>
<keyword evidence="1" id="KW-1133">Transmembrane helix</keyword>
<feature type="transmembrane region" description="Helical" evidence="1">
    <location>
        <begin position="20"/>
        <end position="37"/>
    </location>
</feature>
<evidence type="ECO:0000313" key="2">
    <source>
        <dbReference type="EMBL" id="MBK1789436.1"/>
    </source>
</evidence>
<dbReference type="Proteomes" id="UP000635245">
    <property type="component" value="Unassembled WGS sequence"/>
</dbReference>
<sequence length="51" mass="5424">MTTTLASATWLTPFGIPFDTAVLAGLLLTVLSVALAGRRPRKHSENEGGER</sequence>
<dbReference type="EMBL" id="JAENJH010000020">
    <property type="protein sequence ID" value="MBK1789436.1"/>
    <property type="molecule type" value="Genomic_DNA"/>
</dbReference>
<keyword evidence="3" id="KW-1185">Reference proteome</keyword>
<keyword evidence="1" id="KW-0812">Transmembrane</keyword>
<evidence type="ECO:0000313" key="3">
    <source>
        <dbReference type="Proteomes" id="UP000635245"/>
    </source>
</evidence>
<evidence type="ECO:0000256" key="1">
    <source>
        <dbReference type="SAM" id="Phobius"/>
    </source>
</evidence>